<keyword evidence="2" id="KW-1185">Reference proteome</keyword>
<reference evidence="1" key="5">
    <citation type="journal article" date="2021" name="G3 (Bethesda)">
        <title>Aegilops tauschii genome assembly Aet v5.0 features greater sequence contiguity and improved annotation.</title>
        <authorList>
            <person name="Wang L."/>
            <person name="Zhu T."/>
            <person name="Rodriguez J.C."/>
            <person name="Deal K.R."/>
            <person name="Dubcovsky J."/>
            <person name="McGuire P.E."/>
            <person name="Lux T."/>
            <person name="Spannagl M."/>
            <person name="Mayer K.F.X."/>
            <person name="Baldrich P."/>
            <person name="Meyers B.C."/>
            <person name="Huo N."/>
            <person name="Gu Y.Q."/>
            <person name="Zhou H."/>
            <person name="Devos K.M."/>
            <person name="Bennetzen J.L."/>
            <person name="Unver T."/>
            <person name="Budak H."/>
            <person name="Gulick P.J."/>
            <person name="Galiba G."/>
            <person name="Kalapos B."/>
            <person name="Nelson D.R."/>
            <person name="Li P."/>
            <person name="You F.M."/>
            <person name="Luo M.C."/>
            <person name="Dvorak J."/>
        </authorList>
    </citation>
    <scope>NUCLEOTIDE SEQUENCE [LARGE SCALE GENOMIC DNA]</scope>
    <source>
        <strain evidence="1">cv. AL8/78</strain>
    </source>
</reference>
<reference evidence="1" key="4">
    <citation type="submission" date="2019-03" db="UniProtKB">
        <authorList>
            <consortium name="EnsemblPlants"/>
        </authorList>
    </citation>
    <scope>IDENTIFICATION</scope>
</reference>
<dbReference type="Proteomes" id="UP000015105">
    <property type="component" value="Chromosome 5D"/>
</dbReference>
<evidence type="ECO:0000313" key="1">
    <source>
        <dbReference type="EnsemblPlants" id="AET5Gv20629600.1"/>
    </source>
</evidence>
<dbReference type="Gramene" id="AET5Gv20629600.1">
    <property type="protein sequence ID" value="AET5Gv20629600.1"/>
    <property type="gene ID" value="AET5Gv20629600"/>
</dbReference>
<protein>
    <submittedName>
        <fullName evidence="1">Uncharacterized protein</fullName>
    </submittedName>
</protein>
<sequence length="92" mass="10313">HRGDALFVLPQAGRKLSSLPADLAVAVEGGRVTGDIVRRFAEMERSPLLRWLLGFRWFRERLLADDLFLAKLAMEMGVGMIAKVRGIDMDES</sequence>
<reference evidence="2" key="2">
    <citation type="journal article" date="2017" name="Nat. Plants">
        <title>The Aegilops tauschii genome reveals multiple impacts of transposons.</title>
        <authorList>
            <person name="Zhao G."/>
            <person name="Zou C."/>
            <person name="Li K."/>
            <person name="Wang K."/>
            <person name="Li T."/>
            <person name="Gao L."/>
            <person name="Zhang X."/>
            <person name="Wang H."/>
            <person name="Yang Z."/>
            <person name="Liu X."/>
            <person name="Jiang W."/>
            <person name="Mao L."/>
            <person name="Kong X."/>
            <person name="Jiao Y."/>
            <person name="Jia J."/>
        </authorList>
    </citation>
    <scope>NUCLEOTIDE SEQUENCE [LARGE SCALE GENOMIC DNA]</scope>
    <source>
        <strain evidence="2">cv. AL8/78</strain>
    </source>
</reference>
<reference evidence="1" key="3">
    <citation type="journal article" date="2017" name="Nature">
        <title>Genome sequence of the progenitor of the wheat D genome Aegilops tauschii.</title>
        <authorList>
            <person name="Luo M.C."/>
            <person name="Gu Y.Q."/>
            <person name="Puiu D."/>
            <person name="Wang H."/>
            <person name="Twardziok S.O."/>
            <person name="Deal K.R."/>
            <person name="Huo N."/>
            <person name="Zhu T."/>
            <person name="Wang L."/>
            <person name="Wang Y."/>
            <person name="McGuire P.E."/>
            <person name="Liu S."/>
            <person name="Long H."/>
            <person name="Ramasamy R.K."/>
            <person name="Rodriguez J.C."/>
            <person name="Van S.L."/>
            <person name="Yuan L."/>
            <person name="Wang Z."/>
            <person name="Xia Z."/>
            <person name="Xiao L."/>
            <person name="Anderson O.D."/>
            <person name="Ouyang S."/>
            <person name="Liang Y."/>
            <person name="Zimin A.V."/>
            <person name="Pertea G."/>
            <person name="Qi P."/>
            <person name="Bennetzen J.L."/>
            <person name="Dai X."/>
            <person name="Dawson M.W."/>
            <person name="Muller H.G."/>
            <person name="Kugler K."/>
            <person name="Rivarola-Duarte L."/>
            <person name="Spannagl M."/>
            <person name="Mayer K.F.X."/>
            <person name="Lu F.H."/>
            <person name="Bevan M.W."/>
            <person name="Leroy P."/>
            <person name="Li P."/>
            <person name="You F.M."/>
            <person name="Sun Q."/>
            <person name="Liu Z."/>
            <person name="Lyons E."/>
            <person name="Wicker T."/>
            <person name="Salzberg S.L."/>
            <person name="Devos K.M."/>
            <person name="Dvorak J."/>
        </authorList>
    </citation>
    <scope>NUCLEOTIDE SEQUENCE [LARGE SCALE GENOMIC DNA]</scope>
    <source>
        <strain evidence="1">cv. AL8/78</strain>
    </source>
</reference>
<dbReference type="EnsemblPlants" id="AET5Gv20629600.1">
    <property type="protein sequence ID" value="AET5Gv20629600.1"/>
    <property type="gene ID" value="AET5Gv20629600"/>
</dbReference>
<proteinExistence type="predicted"/>
<dbReference type="PANTHER" id="PTHR31620">
    <property type="entry name" value="PROTEIN RETICULATA-RELATED 2, CHLOROPLASTIC-RELATED"/>
    <property type="match status" value="1"/>
</dbReference>
<organism evidence="1 2">
    <name type="scientific">Aegilops tauschii subsp. strangulata</name>
    <name type="common">Goatgrass</name>
    <dbReference type="NCBI Taxonomy" id="200361"/>
    <lineage>
        <taxon>Eukaryota</taxon>
        <taxon>Viridiplantae</taxon>
        <taxon>Streptophyta</taxon>
        <taxon>Embryophyta</taxon>
        <taxon>Tracheophyta</taxon>
        <taxon>Spermatophyta</taxon>
        <taxon>Magnoliopsida</taxon>
        <taxon>Liliopsida</taxon>
        <taxon>Poales</taxon>
        <taxon>Poaceae</taxon>
        <taxon>BOP clade</taxon>
        <taxon>Pooideae</taxon>
        <taxon>Triticodae</taxon>
        <taxon>Triticeae</taxon>
        <taxon>Triticinae</taxon>
        <taxon>Aegilops</taxon>
    </lineage>
</organism>
<name>A0A453L553_AEGTS</name>
<evidence type="ECO:0000313" key="2">
    <source>
        <dbReference type="Proteomes" id="UP000015105"/>
    </source>
</evidence>
<reference evidence="2" key="1">
    <citation type="journal article" date="2014" name="Science">
        <title>Ancient hybridizations among the ancestral genomes of bread wheat.</title>
        <authorList>
            <consortium name="International Wheat Genome Sequencing Consortium,"/>
            <person name="Marcussen T."/>
            <person name="Sandve S.R."/>
            <person name="Heier L."/>
            <person name="Spannagl M."/>
            <person name="Pfeifer M."/>
            <person name="Jakobsen K.S."/>
            <person name="Wulff B.B."/>
            <person name="Steuernagel B."/>
            <person name="Mayer K.F."/>
            <person name="Olsen O.A."/>
        </authorList>
    </citation>
    <scope>NUCLEOTIDE SEQUENCE [LARGE SCALE GENOMIC DNA]</scope>
    <source>
        <strain evidence="2">cv. AL8/78</strain>
    </source>
</reference>
<accession>A0A453L553</accession>
<dbReference type="PANTHER" id="PTHR31620:SF29">
    <property type="entry name" value="OS01G0957200 PROTEIN"/>
    <property type="match status" value="1"/>
</dbReference>
<dbReference type="AlphaFoldDB" id="A0A453L553"/>